<comment type="catalytic activity">
    <reaction evidence="5">
        <text>a (3S)-3-hydroxyacyl-CoA = a (2E)-enoyl-CoA + H2O</text>
        <dbReference type="Rhea" id="RHEA:16105"/>
        <dbReference type="ChEBI" id="CHEBI:15377"/>
        <dbReference type="ChEBI" id="CHEBI:57318"/>
        <dbReference type="ChEBI" id="CHEBI:58856"/>
        <dbReference type="EC" id="4.2.1.17"/>
    </reaction>
</comment>
<dbReference type="RefSeq" id="WP_127917902.1">
    <property type="nucleotide sequence ID" value="NZ_RKLP01000011.1"/>
</dbReference>
<dbReference type="SUPFAM" id="SSF52096">
    <property type="entry name" value="ClpP/crotonase"/>
    <property type="match status" value="1"/>
</dbReference>
<accession>A0A3S3E7X2</accession>
<comment type="similarity">
    <text evidence="2 7">Belongs to the enoyl-CoA hydratase/isomerase family.</text>
</comment>
<evidence type="ECO:0000256" key="1">
    <source>
        <dbReference type="ARBA" id="ARBA00002994"/>
    </source>
</evidence>
<comment type="function">
    <text evidence="1">Could possibly oxidize fatty acids using specific components.</text>
</comment>
<dbReference type="EMBL" id="RKLP01000011">
    <property type="protein sequence ID" value="RVW07780.1"/>
    <property type="molecule type" value="Genomic_DNA"/>
</dbReference>
<reference evidence="8 9" key="1">
    <citation type="submission" date="2018-11" db="EMBL/GenBank/DDBJ databases">
        <title>Rhodococcus spongicola sp. nov. and Rhodococcus xishaensis sp. nov. from marine sponges.</title>
        <authorList>
            <person name="Li L."/>
            <person name="Lin H.W."/>
        </authorList>
    </citation>
    <scope>NUCLEOTIDE SEQUENCE [LARGE SCALE GENOMIC DNA]</scope>
    <source>
        <strain evidence="8 9">CCTCC AB2014297</strain>
    </source>
</reference>
<keyword evidence="9" id="KW-1185">Reference proteome</keyword>
<dbReference type="InterPro" id="IPR014748">
    <property type="entry name" value="Enoyl-CoA_hydra_C"/>
</dbReference>
<evidence type="ECO:0000313" key="9">
    <source>
        <dbReference type="Proteomes" id="UP000286208"/>
    </source>
</evidence>
<protein>
    <submittedName>
        <fullName evidence="8">Enoyl-CoA hydratase/isomerase family protein</fullName>
    </submittedName>
</protein>
<evidence type="ECO:0000256" key="6">
    <source>
        <dbReference type="ARBA" id="ARBA00023717"/>
    </source>
</evidence>
<dbReference type="PANTHER" id="PTHR11941">
    <property type="entry name" value="ENOYL-COA HYDRATASE-RELATED"/>
    <property type="match status" value="1"/>
</dbReference>
<name>A0A3S3E7X2_9NOCA</name>
<dbReference type="Gene3D" id="1.10.12.10">
    <property type="entry name" value="Lyase 2-enoyl-coa Hydratase, Chain A, domain 2"/>
    <property type="match status" value="1"/>
</dbReference>
<dbReference type="AlphaFoldDB" id="A0A3S3E7X2"/>
<dbReference type="PROSITE" id="PS00166">
    <property type="entry name" value="ENOYL_COA_HYDRATASE"/>
    <property type="match status" value="1"/>
</dbReference>
<evidence type="ECO:0000256" key="4">
    <source>
        <dbReference type="ARBA" id="ARBA00023239"/>
    </source>
</evidence>
<dbReference type="InterPro" id="IPR001753">
    <property type="entry name" value="Enoyl-CoA_hydra/iso"/>
</dbReference>
<keyword evidence="4" id="KW-0456">Lyase</keyword>
<comment type="catalytic activity">
    <reaction evidence="6">
        <text>a 4-saturated-(3S)-3-hydroxyacyl-CoA = a (3E)-enoyl-CoA + H2O</text>
        <dbReference type="Rhea" id="RHEA:20724"/>
        <dbReference type="ChEBI" id="CHEBI:15377"/>
        <dbReference type="ChEBI" id="CHEBI:58521"/>
        <dbReference type="ChEBI" id="CHEBI:137480"/>
        <dbReference type="EC" id="4.2.1.17"/>
    </reaction>
</comment>
<keyword evidence="8" id="KW-0413">Isomerase</keyword>
<dbReference type="OrthoDB" id="8452484at2"/>
<organism evidence="8 9">
    <name type="scientific">Prescottella agglutinans</name>
    <dbReference type="NCBI Taxonomy" id="1644129"/>
    <lineage>
        <taxon>Bacteria</taxon>
        <taxon>Bacillati</taxon>
        <taxon>Actinomycetota</taxon>
        <taxon>Actinomycetes</taxon>
        <taxon>Mycobacteriales</taxon>
        <taxon>Nocardiaceae</taxon>
        <taxon>Prescottella</taxon>
    </lineage>
</organism>
<dbReference type="GO" id="GO:0006635">
    <property type="term" value="P:fatty acid beta-oxidation"/>
    <property type="evidence" value="ECO:0007669"/>
    <property type="project" value="TreeGrafter"/>
</dbReference>
<keyword evidence="3" id="KW-0276">Fatty acid metabolism</keyword>
<sequence>MSTPVDPGRIRITIEQCVAVVTIDHLRRYNALTGKMLEELTTGLARLADDPAVDVVVVTGSGPHFCAGMDIRELRSARKSGVRMEDRVTDAEEALAAFPKPTVAAISGYCIGGGAQLALACDIRVAAENAEFAVTPAKLGVIYPARTITRLVRTLGPATAKHLVLTGDRMDAETALRVGLVAEVVPEDHLHTRASVLAETIASRSSITQRAAKQMIDATARGGIDDELERYWTGAPNPDLQIGLDAFLAGTQPRFTGSGPRTARR</sequence>
<dbReference type="InterPro" id="IPR018376">
    <property type="entry name" value="Enoyl-CoA_hyd/isom_CS"/>
</dbReference>
<comment type="caution">
    <text evidence="8">The sequence shown here is derived from an EMBL/GenBank/DDBJ whole genome shotgun (WGS) entry which is preliminary data.</text>
</comment>
<evidence type="ECO:0000256" key="7">
    <source>
        <dbReference type="RuleBase" id="RU003707"/>
    </source>
</evidence>
<dbReference type="PANTHER" id="PTHR11941:SF127">
    <property type="entry name" value="ENOYL-COA HYDRATASE ECHA18 (ENOYL HYDRASE) (UNSATURATED ACYL-COA HYDRATASE) (CROTONASE)-RELATED"/>
    <property type="match status" value="1"/>
</dbReference>
<dbReference type="GO" id="GO:0016853">
    <property type="term" value="F:isomerase activity"/>
    <property type="evidence" value="ECO:0007669"/>
    <property type="project" value="UniProtKB-KW"/>
</dbReference>
<dbReference type="Proteomes" id="UP000286208">
    <property type="component" value="Unassembled WGS sequence"/>
</dbReference>
<dbReference type="Gene3D" id="3.90.226.10">
    <property type="entry name" value="2-enoyl-CoA Hydratase, Chain A, domain 1"/>
    <property type="match status" value="1"/>
</dbReference>
<evidence type="ECO:0000256" key="2">
    <source>
        <dbReference type="ARBA" id="ARBA00005254"/>
    </source>
</evidence>
<evidence type="ECO:0000313" key="8">
    <source>
        <dbReference type="EMBL" id="RVW07780.1"/>
    </source>
</evidence>
<keyword evidence="3" id="KW-0443">Lipid metabolism</keyword>
<evidence type="ECO:0000256" key="3">
    <source>
        <dbReference type="ARBA" id="ARBA00022832"/>
    </source>
</evidence>
<dbReference type="GO" id="GO:0004300">
    <property type="term" value="F:enoyl-CoA hydratase activity"/>
    <property type="evidence" value="ECO:0007669"/>
    <property type="project" value="UniProtKB-EC"/>
</dbReference>
<proteinExistence type="inferred from homology"/>
<dbReference type="CDD" id="cd06558">
    <property type="entry name" value="crotonase-like"/>
    <property type="match status" value="1"/>
</dbReference>
<gene>
    <name evidence="8" type="ORF">EGT67_20320</name>
</gene>
<dbReference type="InterPro" id="IPR029045">
    <property type="entry name" value="ClpP/crotonase-like_dom_sf"/>
</dbReference>
<evidence type="ECO:0000256" key="5">
    <source>
        <dbReference type="ARBA" id="ARBA00023709"/>
    </source>
</evidence>
<dbReference type="Pfam" id="PF00378">
    <property type="entry name" value="ECH_1"/>
    <property type="match status" value="1"/>
</dbReference>